<dbReference type="Pfam" id="PF24883">
    <property type="entry name" value="NPHP3_N"/>
    <property type="match status" value="1"/>
</dbReference>
<protein>
    <recommendedName>
        <fullName evidence="3">Nephrocystin 3-like N-terminal domain-containing protein</fullName>
    </recommendedName>
</protein>
<dbReference type="OrthoDB" id="8057212at2759"/>
<dbReference type="EMBL" id="LR899012">
    <property type="protein sequence ID" value="CAD7086626.1"/>
    <property type="molecule type" value="Genomic_DNA"/>
</dbReference>
<dbReference type="Gene3D" id="3.40.50.300">
    <property type="entry name" value="P-loop containing nucleotide triphosphate hydrolases"/>
    <property type="match status" value="1"/>
</dbReference>
<dbReference type="InterPro" id="IPR056884">
    <property type="entry name" value="NPHP3-like_N"/>
</dbReference>
<feature type="compositionally biased region" description="Basic and acidic residues" evidence="2">
    <location>
        <begin position="1"/>
        <end position="11"/>
    </location>
</feature>
<dbReference type="SUPFAM" id="SSF52540">
    <property type="entry name" value="P-loop containing nucleoside triphosphate hydrolases"/>
    <property type="match status" value="1"/>
</dbReference>
<accession>A0A7R8YWA6</accession>
<dbReference type="InterPro" id="IPR027417">
    <property type="entry name" value="P-loop_NTPase"/>
</dbReference>
<keyword evidence="5" id="KW-1185">Reference proteome</keyword>
<feature type="region of interest" description="Disordered" evidence="2">
    <location>
        <begin position="305"/>
        <end position="324"/>
    </location>
</feature>
<keyword evidence="1" id="KW-0677">Repeat</keyword>
<organism evidence="4 5">
    <name type="scientific">Hermetia illucens</name>
    <name type="common">Black soldier fly</name>
    <dbReference type="NCBI Taxonomy" id="343691"/>
    <lineage>
        <taxon>Eukaryota</taxon>
        <taxon>Metazoa</taxon>
        <taxon>Ecdysozoa</taxon>
        <taxon>Arthropoda</taxon>
        <taxon>Hexapoda</taxon>
        <taxon>Insecta</taxon>
        <taxon>Pterygota</taxon>
        <taxon>Neoptera</taxon>
        <taxon>Endopterygota</taxon>
        <taxon>Diptera</taxon>
        <taxon>Brachycera</taxon>
        <taxon>Stratiomyomorpha</taxon>
        <taxon>Stratiomyidae</taxon>
        <taxon>Hermetiinae</taxon>
        <taxon>Hermetia</taxon>
    </lineage>
</organism>
<evidence type="ECO:0000259" key="3">
    <source>
        <dbReference type="Pfam" id="PF24883"/>
    </source>
</evidence>
<reference evidence="4 5" key="1">
    <citation type="submission" date="2020-11" db="EMBL/GenBank/DDBJ databases">
        <authorList>
            <person name="Wallbank WR R."/>
            <person name="Pardo Diaz C."/>
            <person name="Kozak K."/>
            <person name="Martin S."/>
            <person name="Jiggins C."/>
            <person name="Moest M."/>
            <person name="Warren A I."/>
            <person name="Generalovic N T."/>
            <person name="Byers J.R.P. K."/>
            <person name="Montejo-Kovacevich G."/>
            <person name="Yen C E."/>
        </authorList>
    </citation>
    <scope>NUCLEOTIDE SEQUENCE [LARGE SCALE GENOMIC DNA]</scope>
</reference>
<dbReference type="InParanoid" id="A0A7R8YWA6"/>
<evidence type="ECO:0000256" key="1">
    <source>
        <dbReference type="ARBA" id="ARBA00022737"/>
    </source>
</evidence>
<name>A0A7R8YWA6_HERIL</name>
<feature type="region of interest" description="Disordered" evidence="2">
    <location>
        <begin position="1"/>
        <end position="20"/>
    </location>
</feature>
<evidence type="ECO:0000313" key="4">
    <source>
        <dbReference type="EMBL" id="CAD7086626.1"/>
    </source>
</evidence>
<dbReference type="Proteomes" id="UP000594454">
    <property type="component" value="Chromosome 4"/>
</dbReference>
<feature type="domain" description="Nephrocystin 3-like N-terminal" evidence="3">
    <location>
        <begin position="886"/>
        <end position="1029"/>
    </location>
</feature>
<evidence type="ECO:0000313" key="5">
    <source>
        <dbReference type="Proteomes" id="UP000594454"/>
    </source>
</evidence>
<evidence type="ECO:0000256" key="2">
    <source>
        <dbReference type="SAM" id="MobiDB-lite"/>
    </source>
</evidence>
<proteinExistence type="predicted"/>
<gene>
    <name evidence="4" type="ORF">HERILL_LOCUS9384</name>
</gene>
<sequence>MLHPTTSERPRGVPNENQDFENRTIVSAGLKHVLHEIEYQTIILSQCFWRVVDKKVDDFQIATALPEADKFGDVVVRYKKDGEVIARLLRVKHKQSSDHEEIKLNDLLTANQTHKYSILKYFRSFQGIRSRYLSNSPTSGIFADCTIQDLVLLTNENIDDEVVAGCLEIDRENPLEDDILLKINDPNARKYRIRTTDNQLTRRLVSFLLTESDFPKLVNVLADFLLGKTKLSLQVKVCKDYLYPLVKYVLEFQRGFSCFAMLSENFKEKYRKRPDEVNILRVALAREIAFREKVDFDIRISKSRRTGTTSTSGQPRERELPPPDYVQTNNLNELADRFAKALRPPGDVNSRALSEEFCVRNAIAREIVDCGRKTFREKFINGDKTLTLQAQIFRAILIGKVIDDSVAEFEFQALASGTFETTKGFGTRFIPHSEPEIEEPIEFAKEIADLITNCEDDERNIEITEQSGSEKFIRNFCELAGHTIVKVSSWNEFSGNFLNGRVISEDMRKFRDSLKKCLGEEAFLTLDTYKLHIDINSFDSCEEANFFKTLPTPPTYQSIIDFYDKFRLVVSYPNQMKTFDLLKDELQITHRKLDQEAYLSLLVGGVPFEDALNEAYRGTLSQKNQEPTKWSLRIIDCSNNDNLQSKPDNCKSVLRLMLEKPNGCKVSRKIIFVVNACVFDEFNSALVQYAQQETQELIEIKSNLLETKFSELEYVAQKALLENSKVTLQGRSVKLGDLISSDGVDLVDEDTLLELVADRNDEESEIRMGGGRQFAAFTHNSHYVSRRIRPNFIDRSPFDIPTNIQGGVYYLKNGNQSDVIVIAETRDSFSTLKNQQLASFNGNVHWLQELQGELIWRYSIGSTRMLSSIPGPPKVSWSEKQFLEINDNKIILLYGIPGAGKSQLLASLSKQLGKDSRTVYTIRVNLSIYSDFFYKKQQEQRPLRPLNFSDCGEFLLEMLQSHENTRLKTQFEINVFRGSFNQQGSVKLQLVVFLDGFDEVCPACKEIVLHYLQYLKDCPCLYKLFITTRPIFRADLETALNTLGYEIEDLSNQDQSELFSHLVAEKGLEIEESEAKKFLKEARLKLSSKDEQFTTIPLHLKILADIYAEKSQERENQVGFRDCNKSEMFEMYVKQKYEIFLKDQMRYNQANATAREEAEGAYETFLSRHEKLALWALYNPEDLKQIINSFEDYQAEVEDLLREIEVGQYKFGIVFAVIDGRPQFSHRTFAEYFSARMIPENRNWVCHDQGCSQITTGTISSTLLNLSQWSVWKVFDCVSDILKEESSLKRQIFIDIIERFPDDVNYFMLLGFLLKWDIDLTWTTPSGKTISHLSASEASSWKASSRQGKQSQFFYRLNQRFKIPLWLINSSKFDMKLFQPGFSTLDIFKMLMKMEAKCTADSDNLTPYHYAAASGNKDICEEFQYKDIISDVDSRRDAYIEEFGATTLFGKALRAEQELEKWRILENEKNPGNKLQSRQKRKRKIAKI</sequence>